<reference evidence="3 4" key="1">
    <citation type="submission" date="2021-02" db="EMBL/GenBank/DDBJ databases">
        <title>Leishmania (Mundinia) enrietti genome sequencing and assembly.</title>
        <authorList>
            <person name="Almutairi H."/>
            <person name="Gatherer D."/>
        </authorList>
    </citation>
    <scope>NUCLEOTIDE SEQUENCE [LARGE SCALE GENOMIC DNA]</scope>
    <source>
        <strain evidence="3">CUR178</strain>
    </source>
</reference>
<keyword evidence="2" id="KW-0472">Membrane</keyword>
<keyword evidence="2" id="KW-0812">Transmembrane</keyword>
<feature type="region of interest" description="Disordered" evidence="1">
    <location>
        <begin position="68"/>
        <end position="135"/>
    </location>
</feature>
<gene>
    <name evidence="3" type="ORF">CUR178_07168</name>
</gene>
<dbReference type="RefSeq" id="XP_067695203.1">
    <property type="nucleotide sequence ID" value="XM_067838817.1"/>
</dbReference>
<comment type="caution">
    <text evidence="3">The sequence shown here is derived from an EMBL/GenBank/DDBJ whole genome shotgun (WGS) entry which is preliminary data.</text>
</comment>
<accession>A0A836HEA2</accession>
<sequence>MPYPSRPFCTGIIAACSSSCISSAMSTAWRSLACAAGPPCASVTPFSLCGLQRRTMSYSTFDAMRRKKSASRAKGTLDGVGSSRDNVETRVTDAPLGRAGASSSTSTRPLQSSVQRQKEAKMAFPKTLKSGRPAQQNTISQQLFYAKSANAADMARQQQLDREYTQRMRELHAKKGAADRRFFQHMTDYRDIQDDDPYASVFGESGGTQRLRTAAWQRQFEKENEATELPYERTNVLTRLAPNWFVRYFVDLRDNGGADHLYLLWVCALASVSLLWLVGYFFYTAPSRARPTSEIR</sequence>
<organism evidence="3 4">
    <name type="scientific">Leishmania enriettii</name>
    <dbReference type="NCBI Taxonomy" id="5663"/>
    <lineage>
        <taxon>Eukaryota</taxon>
        <taxon>Discoba</taxon>
        <taxon>Euglenozoa</taxon>
        <taxon>Kinetoplastea</taxon>
        <taxon>Metakinetoplastina</taxon>
        <taxon>Trypanosomatida</taxon>
        <taxon>Trypanosomatidae</taxon>
        <taxon>Leishmaniinae</taxon>
        <taxon>Leishmania</taxon>
    </lineage>
</organism>
<evidence type="ECO:0000256" key="2">
    <source>
        <dbReference type="SAM" id="Phobius"/>
    </source>
</evidence>
<protein>
    <recommendedName>
        <fullName evidence="5">Transmembrane protein</fullName>
    </recommendedName>
</protein>
<evidence type="ECO:0000313" key="4">
    <source>
        <dbReference type="Proteomes" id="UP000674179"/>
    </source>
</evidence>
<evidence type="ECO:0000256" key="1">
    <source>
        <dbReference type="SAM" id="MobiDB-lite"/>
    </source>
</evidence>
<dbReference type="AlphaFoldDB" id="A0A836HEA2"/>
<keyword evidence="2" id="KW-1133">Transmembrane helix</keyword>
<evidence type="ECO:0008006" key="5">
    <source>
        <dbReference type="Google" id="ProtNLM"/>
    </source>
</evidence>
<dbReference type="EMBL" id="JAFHKP010000009">
    <property type="protein sequence ID" value="KAG5484577.1"/>
    <property type="molecule type" value="Genomic_DNA"/>
</dbReference>
<dbReference type="OrthoDB" id="256665at2759"/>
<evidence type="ECO:0000313" key="3">
    <source>
        <dbReference type="EMBL" id="KAG5484577.1"/>
    </source>
</evidence>
<keyword evidence="4" id="KW-1185">Reference proteome</keyword>
<proteinExistence type="predicted"/>
<feature type="transmembrane region" description="Helical" evidence="2">
    <location>
        <begin position="262"/>
        <end position="283"/>
    </location>
</feature>
<name>A0A836HEA2_LEIEN</name>
<dbReference type="KEGG" id="lenr:94174327"/>
<dbReference type="Proteomes" id="UP000674179">
    <property type="component" value="Chromosome 9"/>
</dbReference>
<dbReference type="GeneID" id="94174327"/>